<evidence type="ECO:0000313" key="2">
    <source>
        <dbReference type="EMBL" id="ATP59537.1"/>
    </source>
</evidence>
<dbReference type="KEGG" id="mds:MDIS_01145"/>
<keyword evidence="5" id="KW-0378">Hydrolase</keyword>
<protein>
    <submittedName>
        <fullName evidence="5">Probable periplasmic serine endoprotease DegP-like</fullName>
        <ecNumber evidence="5">3.4.21.107</ecNumber>
    </submittedName>
    <submittedName>
        <fullName evidence="2">Serine protease</fullName>
    </submittedName>
</protein>
<evidence type="ECO:0000313" key="7">
    <source>
        <dbReference type="Proteomes" id="UP000289629"/>
    </source>
</evidence>
<dbReference type="GO" id="GO:0004252">
    <property type="term" value="F:serine-type endopeptidase activity"/>
    <property type="evidence" value="ECO:0007669"/>
    <property type="project" value="InterPro"/>
</dbReference>
<evidence type="ECO:0000313" key="6">
    <source>
        <dbReference type="Proteomes" id="UP000224629"/>
    </source>
</evidence>
<dbReference type="InterPro" id="IPR009003">
    <property type="entry name" value="Peptidase_S1_PA"/>
</dbReference>
<dbReference type="Proteomes" id="UP000289629">
    <property type="component" value="Chromosome"/>
</dbReference>
<dbReference type="EMBL" id="LR214971">
    <property type="protein sequence ID" value="VEU61416.1"/>
    <property type="molecule type" value="Genomic_DNA"/>
</dbReference>
<dbReference type="PANTHER" id="PTHR43019">
    <property type="entry name" value="SERINE ENDOPROTEASE DEGS"/>
    <property type="match status" value="1"/>
</dbReference>
<evidence type="ECO:0000313" key="4">
    <source>
        <dbReference type="EMBL" id="VEU61416.1"/>
    </source>
</evidence>
<reference evidence="5 7" key="2">
    <citation type="submission" date="2019-01" db="EMBL/GenBank/DDBJ databases">
        <authorList>
            <consortium name="Pathogen Informatics"/>
        </authorList>
    </citation>
    <scope>NUCLEOTIDE SEQUENCE [LARGE SCALE GENOMIC DNA]</scope>
    <source>
        <strain evidence="5 7">NCTC10125</strain>
    </source>
</reference>
<proteinExistence type="predicted"/>
<reference evidence="2 6" key="1">
    <citation type="submission" date="2017-10" db="EMBL/GenBank/DDBJ databases">
        <title>Genome-wide analysis of the first isolated strain mycoplasma dispar GS01.</title>
        <authorList>
            <person name="Hao H."/>
            <person name="Chen S."/>
            <person name="Zhao P."/>
            <person name="Chu Y."/>
            <person name="Liu Y."/>
        </authorList>
    </citation>
    <scope>NUCLEOTIDE SEQUENCE [LARGE SCALE GENOMIC DNA]</scope>
    <source>
        <strain evidence="2 6">GS01</strain>
    </source>
</reference>
<dbReference type="RefSeq" id="WP_044635263.1">
    <property type="nucleotide sequence ID" value="NZ_CP007229.1"/>
</dbReference>
<keyword evidence="1" id="KW-1133">Transmembrane helix</keyword>
<dbReference type="EC" id="3.4.21.107" evidence="5"/>
<dbReference type="EMBL" id="CP024161">
    <property type="protein sequence ID" value="ATP59537.1"/>
    <property type="molecule type" value="Genomic_DNA"/>
</dbReference>
<dbReference type="PANTHER" id="PTHR43019:SF23">
    <property type="entry name" value="PROTEASE DO-LIKE 5, CHLOROPLASTIC"/>
    <property type="match status" value="1"/>
</dbReference>
<dbReference type="EMBL" id="CP024161">
    <property type="protein sequence ID" value="ATP59543.1"/>
    <property type="molecule type" value="Genomic_DNA"/>
</dbReference>
<keyword evidence="6" id="KW-1185">Reference proteome</keyword>
<gene>
    <name evidence="5" type="primary">mucD_2</name>
    <name evidence="4" type="synonym">mucD_1</name>
    <name evidence="2" type="ORF">CSW10_01045</name>
    <name evidence="3" type="ORF">CSW10_01075</name>
    <name evidence="4" type="ORF">NCTC10125_00211</name>
    <name evidence="5" type="ORF">NCTC10125_00222</name>
</gene>
<evidence type="ECO:0000313" key="3">
    <source>
        <dbReference type="EMBL" id="ATP59543.1"/>
    </source>
</evidence>
<dbReference type="SUPFAM" id="SSF50494">
    <property type="entry name" value="Trypsin-like serine proteases"/>
    <property type="match status" value="1"/>
</dbReference>
<dbReference type="Proteomes" id="UP000224629">
    <property type="component" value="Chromosome"/>
</dbReference>
<evidence type="ECO:0000256" key="1">
    <source>
        <dbReference type="SAM" id="Phobius"/>
    </source>
</evidence>
<name>A0A0C5WV46_9BACT</name>
<keyword evidence="2" id="KW-0645">Protease</keyword>
<dbReference type="InterPro" id="IPR001940">
    <property type="entry name" value="Peptidase_S1C"/>
</dbReference>
<dbReference type="GO" id="GO:0006508">
    <property type="term" value="P:proteolysis"/>
    <property type="evidence" value="ECO:0007669"/>
    <property type="project" value="UniProtKB-KW"/>
</dbReference>
<dbReference type="PRINTS" id="PR00834">
    <property type="entry name" value="PROTEASES2C"/>
</dbReference>
<dbReference type="Gene3D" id="2.40.10.120">
    <property type="match status" value="1"/>
</dbReference>
<feature type="transmembrane region" description="Helical" evidence="1">
    <location>
        <begin position="12"/>
        <end position="30"/>
    </location>
</feature>
<keyword evidence="1" id="KW-0472">Membrane</keyword>
<evidence type="ECO:0000313" key="5">
    <source>
        <dbReference type="EMBL" id="VEU61437.1"/>
    </source>
</evidence>
<organism evidence="5 7">
    <name type="scientific">Mesomycoplasma dispar</name>
    <dbReference type="NCBI Taxonomy" id="86660"/>
    <lineage>
        <taxon>Bacteria</taxon>
        <taxon>Bacillati</taxon>
        <taxon>Mycoplasmatota</taxon>
        <taxon>Mycoplasmoidales</taxon>
        <taxon>Metamycoplasmataceae</taxon>
        <taxon>Mesomycoplasma</taxon>
    </lineage>
</organism>
<dbReference type="OrthoDB" id="9758917at2"/>
<dbReference type="KEGG" id="mds:MDIS_01080"/>
<dbReference type="EMBL" id="LR214971">
    <property type="protein sequence ID" value="VEU61437.1"/>
    <property type="molecule type" value="Genomic_DNA"/>
</dbReference>
<dbReference type="Pfam" id="PF13365">
    <property type="entry name" value="Trypsin_2"/>
    <property type="match status" value="1"/>
</dbReference>
<sequence>MKKLNKKYSLIGLFLSINFGLLVANITLLANQKVNLSYKINLDNLLNSIVEIKIKKNEQNFYATGFVLDNMIITNKHILDDADKTDIFYRFANEKDYTKSKIINISKKYDILSLELKSKSKNLELETNFNYGEEIFTIGNPHNLGLTINKGIVSGTNKLENEGIFVRSNITIEPGNSGGPVLNSKNKVIGIMTSRLVNEKPVQGISFFIPSNQIKEFLNSN</sequence>
<accession>A0A0C5WV46</accession>
<keyword evidence="1" id="KW-0812">Transmembrane</keyword>
<dbReference type="AlphaFoldDB" id="A0A0C5WV46"/>